<proteinExistence type="predicted"/>
<dbReference type="EMBL" id="CM015714">
    <property type="protein sequence ID" value="KAF3687095.1"/>
    <property type="molecule type" value="Genomic_DNA"/>
</dbReference>
<organism evidence="1 2">
    <name type="scientific">Channa argus</name>
    <name type="common">Northern snakehead</name>
    <name type="synonym">Ophicephalus argus</name>
    <dbReference type="NCBI Taxonomy" id="215402"/>
    <lineage>
        <taxon>Eukaryota</taxon>
        <taxon>Metazoa</taxon>
        <taxon>Chordata</taxon>
        <taxon>Craniata</taxon>
        <taxon>Vertebrata</taxon>
        <taxon>Euteleostomi</taxon>
        <taxon>Actinopterygii</taxon>
        <taxon>Neopterygii</taxon>
        <taxon>Teleostei</taxon>
        <taxon>Neoteleostei</taxon>
        <taxon>Acanthomorphata</taxon>
        <taxon>Anabantaria</taxon>
        <taxon>Anabantiformes</taxon>
        <taxon>Channoidei</taxon>
        <taxon>Channidae</taxon>
        <taxon>Channa</taxon>
    </lineage>
</organism>
<sequence length="169" mass="18288">MKHVGSSPELRVTNRKVVDSTEGFQQCEGISLYSAALFVMQENKVLLTPPMKPDPLNSTVSAKHSYQNLNQNGQTVFAKTLQLFQIVLPDAIETVLSAESAFSTSTPSHVISHVNGHVEDANTGCGQLALVPSWLLLSICLLLYLNAVQEVQASGTHLLDSVQGVMKIN</sequence>
<name>A0A6G1PA09_CHAAH</name>
<evidence type="ECO:0000313" key="1">
    <source>
        <dbReference type="EMBL" id="KAF3687095.1"/>
    </source>
</evidence>
<dbReference type="AlphaFoldDB" id="A0A6G1PA09"/>
<accession>A0A6G1PA09</accession>
<evidence type="ECO:0000313" key="2">
    <source>
        <dbReference type="Proteomes" id="UP000503349"/>
    </source>
</evidence>
<reference evidence="2" key="2">
    <citation type="submission" date="2019-02" db="EMBL/GenBank/DDBJ databases">
        <title>Opniocepnalus argus Var Kimnra genome.</title>
        <authorList>
            <person name="Zhou C."/>
            <person name="Xiao S."/>
        </authorList>
    </citation>
    <scope>NUCLEOTIDE SEQUENCE [LARGE SCALE GENOMIC DNA]</scope>
</reference>
<protein>
    <submittedName>
        <fullName evidence="1">Uncharacterized protein</fullName>
    </submittedName>
</protein>
<keyword evidence="2" id="KW-1185">Reference proteome</keyword>
<dbReference type="Proteomes" id="UP000503349">
    <property type="component" value="Chromosome 3"/>
</dbReference>
<reference evidence="1 2" key="1">
    <citation type="submission" date="2019-02" db="EMBL/GenBank/DDBJ databases">
        <title>Opniocepnalus argus genome.</title>
        <authorList>
            <person name="Zhou C."/>
            <person name="Xiao S."/>
        </authorList>
    </citation>
    <scope>NUCLEOTIDE SEQUENCE [LARGE SCALE GENOMIC DNA]</scope>
    <source>
        <strain evidence="1">OARG1902GOOAL</strain>
        <tissue evidence="1">Muscle</tissue>
    </source>
</reference>
<gene>
    <name evidence="1" type="ORF">EXN66_Car002767</name>
</gene>